<name>A0A2S8SXL4_9BACT</name>
<dbReference type="RefSeq" id="WP_123580239.1">
    <property type="nucleotide sequence ID" value="NZ_NIGF01000001.1"/>
</dbReference>
<organism evidence="3 4">
    <name type="scientific">Abditibacterium utsteinense</name>
    <dbReference type="NCBI Taxonomy" id="1960156"/>
    <lineage>
        <taxon>Bacteria</taxon>
        <taxon>Pseudomonadati</taxon>
        <taxon>Abditibacteriota</taxon>
        <taxon>Abditibacteriia</taxon>
        <taxon>Abditibacteriales</taxon>
        <taxon>Abditibacteriaceae</taxon>
        <taxon>Abditibacterium</taxon>
    </lineage>
</organism>
<accession>A0A2S8SXL4</accession>
<dbReference type="AlphaFoldDB" id="A0A2S8SXL4"/>
<evidence type="ECO:0000313" key="4">
    <source>
        <dbReference type="Proteomes" id="UP000237684"/>
    </source>
</evidence>
<evidence type="ECO:0000256" key="2">
    <source>
        <dbReference type="SAM" id="SignalP"/>
    </source>
</evidence>
<keyword evidence="1" id="KW-1133">Transmembrane helix</keyword>
<keyword evidence="2" id="KW-0732">Signal</keyword>
<feature type="chain" id="PRO_5015411652" description="Carboxypeptidase regulatory-like domain-containing protein" evidence="2">
    <location>
        <begin position="24"/>
        <end position="446"/>
    </location>
</feature>
<dbReference type="Proteomes" id="UP000237684">
    <property type="component" value="Unassembled WGS sequence"/>
</dbReference>
<comment type="caution">
    <text evidence="3">The sequence shown here is derived from an EMBL/GenBank/DDBJ whole genome shotgun (WGS) entry which is preliminary data.</text>
</comment>
<sequence>MKKTFIPFLCGAFALSLAPSAFAFPTPIAGIAKDGSNNNQPLANVTVQLIRPADKGAQTTLATTRTDAAGRFAFPAREYADSDLLMANISRGGFDYPAVAFDGGAKLKQVGITVNPQKIELLVFDTSTQPVPIDFQVHHLAISSTKTGINCIERIVVDNPSKTTFLGVGPRKISVLLDIPKAAKNVKLDPKITGAQLLETPNGWGIVKPITPVAYGVRNALIVSYDVDWPSRLPWAKNIDLGRKTVYPTKFFFVARTTQDKDLQVTAPKLSPDTDAPVPIDGQTQTRIINSLGAPMMPQGGAPPALGAGQDLSIEVSKPVSSTFWGFAAMTVALCLFLPVAMIKPKRKIGQSAQAGVAAGATGSNFAEPLNRALVSEQTSVPGAIFVASNAAGTDLALTSTSRDLIQKIADLDDLREAGKVADDEYQARRTAWKTQLIESLGTATH</sequence>
<evidence type="ECO:0000313" key="3">
    <source>
        <dbReference type="EMBL" id="PQV65545.1"/>
    </source>
</evidence>
<proteinExistence type="predicted"/>
<feature type="signal peptide" evidence="2">
    <location>
        <begin position="1"/>
        <end position="23"/>
    </location>
</feature>
<reference evidence="3 4" key="1">
    <citation type="journal article" date="2018" name="Syst. Appl. Microbiol.">
        <title>Abditibacterium utsteinense sp. nov., the first cultivated member of candidate phylum FBP, isolated from ice-free Antarctic soil samples.</title>
        <authorList>
            <person name="Tahon G."/>
            <person name="Tytgat B."/>
            <person name="Lebbe L."/>
            <person name="Carlier A."/>
            <person name="Willems A."/>
        </authorList>
    </citation>
    <scope>NUCLEOTIDE SEQUENCE [LARGE SCALE GENOMIC DNA]</scope>
    <source>
        <strain evidence="3 4">LMG 29911</strain>
    </source>
</reference>
<evidence type="ECO:0008006" key="5">
    <source>
        <dbReference type="Google" id="ProtNLM"/>
    </source>
</evidence>
<evidence type="ECO:0000256" key="1">
    <source>
        <dbReference type="SAM" id="Phobius"/>
    </source>
</evidence>
<protein>
    <recommendedName>
        <fullName evidence="5">Carboxypeptidase regulatory-like domain-containing protein</fullName>
    </recommendedName>
</protein>
<dbReference type="InParanoid" id="A0A2S8SXL4"/>
<dbReference type="EMBL" id="NIGF01000001">
    <property type="protein sequence ID" value="PQV65545.1"/>
    <property type="molecule type" value="Genomic_DNA"/>
</dbReference>
<keyword evidence="4" id="KW-1185">Reference proteome</keyword>
<keyword evidence="1" id="KW-0472">Membrane</keyword>
<keyword evidence="1" id="KW-0812">Transmembrane</keyword>
<gene>
    <name evidence="3" type="ORF">B1R32_101287</name>
</gene>
<feature type="transmembrane region" description="Helical" evidence="1">
    <location>
        <begin position="324"/>
        <end position="343"/>
    </location>
</feature>